<evidence type="ECO:0000256" key="15">
    <source>
        <dbReference type="SAM" id="SignalP"/>
    </source>
</evidence>
<evidence type="ECO:0000256" key="3">
    <source>
        <dbReference type="ARBA" id="ARBA00022426"/>
    </source>
</evidence>
<evidence type="ECO:0000256" key="12">
    <source>
        <dbReference type="ARBA" id="ARBA00023285"/>
    </source>
</evidence>
<evidence type="ECO:0000256" key="13">
    <source>
        <dbReference type="RuleBase" id="RU362101"/>
    </source>
</evidence>
<dbReference type="EMBL" id="CP155447">
    <property type="protein sequence ID" value="XBH08005.1"/>
    <property type="molecule type" value="Genomic_DNA"/>
</dbReference>
<protein>
    <recommendedName>
        <fullName evidence="13">Nickel/cobalt efflux system</fullName>
    </recommendedName>
</protein>
<reference evidence="16" key="1">
    <citation type="submission" date="2024-05" db="EMBL/GenBank/DDBJ databases">
        <title>Planctomycetes of the genus Singulisphaera possess chitinolytic capabilities.</title>
        <authorList>
            <person name="Ivanova A."/>
        </authorList>
    </citation>
    <scope>NUCLEOTIDE SEQUENCE</scope>
    <source>
        <strain evidence="16">Ch08T</strain>
    </source>
</reference>
<keyword evidence="9" id="KW-0406">Ion transport</keyword>
<evidence type="ECO:0000256" key="2">
    <source>
        <dbReference type="ARBA" id="ARBA00004651"/>
    </source>
</evidence>
<keyword evidence="10" id="KW-0921">Nickel transport</keyword>
<feature type="transmembrane region" description="Helical" evidence="13">
    <location>
        <begin position="241"/>
        <end position="260"/>
    </location>
</feature>
<feature type="chain" id="PRO_5043828951" description="Nickel/cobalt efflux system" evidence="15">
    <location>
        <begin position="21"/>
        <end position="455"/>
    </location>
</feature>
<dbReference type="PANTHER" id="PTHR40659">
    <property type="entry name" value="NICKEL/COBALT EFFLUX SYSTEM RCNA"/>
    <property type="match status" value="1"/>
</dbReference>
<evidence type="ECO:0000256" key="14">
    <source>
        <dbReference type="SAM" id="MobiDB-lite"/>
    </source>
</evidence>
<feature type="transmembrane region" description="Helical" evidence="13">
    <location>
        <begin position="319"/>
        <end position="336"/>
    </location>
</feature>
<dbReference type="PANTHER" id="PTHR40659:SF1">
    <property type="entry name" value="NICKEL_COBALT EFFLUX SYSTEM RCNA"/>
    <property type="match status" value="1"/>
</dbReference>
<comment type="similarity">
    <text evidence="13">Belongs to the NiCoT transporter (TC 2.A.52) family.</text>
</comment>
<proteinExistence type="inferred from homology"/>
<dbReference type="InterPro" id="IPR011541">
    <property type="entry name" value="Ni/Co_transpt_high_affinity"/>
</dbReference>
<evidence type="ECO:0000256" key="9">
    <source>
        <dbReference type="ARBA" id="ARBA00023065"/>
    </source>
</evidence>
<evidence type="ECO:0000256" key="8">
    <source>
        <dbReference type="ARBA" id="ARBA00022989"/>
    </source>
</evidence>
<keyword evidence="3" id="KW-0171">Cobalt transport</keyword>
<keyword evidence="11 13" id="KW-0472">Membrane</keyword>
<keyword evidence="12" id="KW-0170">Cobalt</keyword>
<evidence type="ECO:0000256" key="5">
    <source>
        <dbReference type="ARBA" id="ARBA00022475"/>
    </source>
</evidence>
<dbReference type="GO" id="GO:0046583">
    <property type="term" value="F:monoatomic cation efflux transmembrane transporter activity"/>
    <property type="evidence" value="ECO:0007669"/>
    <property type="project" value="TreeGrafter"/>
</dbReference>
<dbReference type="GO" id="GO:0010045">
    <property type="term" value="P:response to nickel cation"/>
    <property type="evidence" value="ECO:0007669"/>
    <property type="project" value="TreeGrafter"/>
</dbReference>
<keyword evidence="15" id="KW-0732">Signal</keyword>
<organism evidence="16">
    <name type="scientific">Singulisphaera sp. Ch08</name>
    <dbReference type="NCBI Taxonomy" id="3120278"/>
    <lineage>
        <taxon>Bacteria</taxon>
        <taxon>Pseudomonadati</taxon>
        <taxon>Planctomycetota</taxon>
        <taxon>Planctomycetia</taxon>
        <taxon>Isosphaerales</taxon>
        <taxon>Isosphaeraceae</taxon>
        <taxon>Singulisphaera</taxon>
    </lineage>
</organism>
<feature type="signal peptide" evidence="15">
    <location>
        <begin position="1"/>
        <end position="20"/>
    </location>
</feature>
<keyword evidence="6" id="KW-0533">Nickel</keyword>
<evidence type="ECO:0000256" key="11">
    <source>
        <dbReference type="ARBA" id="ARBA00023136"/>
    </source>
</evidence>
<feature type="region of interest" description="Disordered" evidence="14">
    <location>
        <begin position="194"/>
        <end position="228"/>
    </location>
</feature>
<dbReference type="GO" id="GO:0006824">
    <property type="term" value="P:cobalt ion transport"/>
    <property type="evidence" value="ECO:0007669"/>
    <property type="project" value="UniProtKB-KW"/>
</dbReference>
<evidence type="ECO:0000256" key="1">
    <source>
        <dbReference type="ARBA" id="ARBA00002510"/>
    </source>
</evidence>
<dbReference type="AlphaFoldDB" id="A0AAU7CRT1"/>
<dbReference type="GO" id="GO:0032025">
    <property type="term" value="P:response to cobalt ion"/>
    <property type="evidence" value="ECO:0007669"/>
    <property type="project" value="TreeGrafter"/>
</dbReference>
<evidence type="ECO:0000256" key="6">
    <source>
        <dbReference type="ARBA" id="ARBA00022596"/>
    </source>
</evidence>
<keyword evidence="5" id="KW-1003">Cell membrane</keyword>
<comment type="subcellular location">
    <subcellularLocation>
        <location evidence="2 13">Cell membrane</location>
        <topology evidence="2 13">Multi-pass membrane protein</topology>
    </subcellularLocation>
</comment>
<dbReference type="Pfam" id="PF03824">
    <property type="entry name" value="NicO"/>
    <property type="match status" value="1"/>
</dbReference>
<evidence type="ECO:0000313" key="16">
    <source>
        <dbReference type="EMBL" id="XBH08005.1"/>
    </source>
</evidence>
<accession>A0AAU7CRT1</accession>
<keyword evidence="7 13" id="KW-0812">Transmembrane</keyword>
<keyword evidence="8 13" id="KW-1133">Transmembrane helix</keyword>
<dbReference type="GO" id="GO:0015099">
    <property type="term" value="F:nickel cation transmembrane transporter activity"/>
    <property type="evidence" value="ECO:0007669"/>
    <property type="project" value="UniProtKB-UniRule"/>
</dbReference>
<feature type="transmembrane region" description="Helical" evidence="13">
    <location>
        <begin position="434"/>
        <end position="453"/>
    </location>
</feature>
<feature type="transmembrane region" description="Helical" evidence="13">
    <location>
        <begin position="285"/>
        <end position="307"/>
    </location>
</feature>
<feature type="transmembrane region" description="Helical" evidence="13">
    <location>
        <begin position="391"/>
        <end position="414"/>
    </location>
</feature>
<comment type="function">
    <text evidence="1">Efflux system for nickel and cobalt.</text>
</comment>
<dbReference type="RefSeq" id="WP_406700842.1">
    <property type="nucleotide sequence ID" value="NZ_CP155447.1"/>
</dbReference>
<name>A0AAU7CRT1_9BACT</name>
<dbReference type="InterPro" id="IPR051224">
    <property type="entry name" value="NiCoT_RcnA"/>
</dbReference>
<evidence type="ECO:0000256" key="4">
    <source>
        <dbReference type="ARBA" id="ARBA00022448"/>
    </source>
</evidence>
<feature type="transmembrane region" description="Helical" evidence="13">
    <location>
        <begin position="363"/>
        <end position="385"/>
    </location>
</feature>
<evidence type="ECO:0000256" key="10">
    <source>
        <dbReference type="ARBA" id="ARBA00023112"/>
    </source>
</evidence>
<gene>
    <name evidence="16" type="ORF">V5E97_18810</name>
</gene>
<dbReference type="GO" id="GO:0005886">
    <property type="term" value="C:plasma membrane"/>
    <property type="evidence" value="ECO:0007669"/>
    <property type="project" value="UniProtKB-SubCell"/>
</dbReference>
<keyword evidence="4 13" id="KW-0813">Transport</keyword>
<evidence type="ECO:0000256" key="7">
    <source>
        <dbReference type="ARBA" id="ARBA00022692"/>
    </source>
</evidence>
<sequence length="455" mass="49149">MHRLGLVLLVFALLVPSARAHDIPNARVDRSIQVRLRPGRLTIDYEISLSELTLTRDLRDLIGALPDGDRRDWFDQYGKVTAPLNAKGLLVSVDGRPLPLRTLGFDLKTEEHPQYTFHFEGDIPPRGHLKVQDTNFVSSEGTSRLALRGQEGVVLRGDLLPPDVQLITVQPLWMMTDLEERRSKQAELDYHTTTASFAKSEPTRTAPQAPVQKSVVREKSGLPAPDRASDRLSRLLDRSTGVSLFGLVLIAFGLGAAHAVQPGHGKTLVAATVVAERGSWLRGTLLALVTTLTHTGSVLLVALGLWLTRSSRYESIHSALTILAGFVIAAIGFWRLGRHVGGYGEHDDASPSPAESEGCYRNLVGLGVAGGLVPCWDAVALILLAEAIGQLGIGILLLVAFGLGMAAVLIAVGWMAARCRQVFTLRDREARVELWLGVAGSLVLCAMGIYLVAAS</sequence>